<dbReference type="Proteomes" id="UP000035579">
    <property type="component" value="Chromosome"/>
</dbReference>
<accession>A0AAC8THP1</accession>
<dbReference type="RefSeq" id="WP_047859435.1">
    <property type="nucleotide sequence ID" value="NZ_CP011509.1"/>
</dbReference>
<sequence>MLATLVVIALVVQDQAPLRAAPQDSAARQATLWQGEWLEVRGERQGFIQVYDHRRERPGYVRSHQVRVYRLEETSVSRLQAVVEFLKDTSGSEALGIGYAAALLRAAPASQVGPELFDALGTMADRLARRATSNKTNDAALAAHLDVAASYGVKLVSFEREGRTRVCYDGEAFRRVLALGGSPEARVRAALALTRPECIDPAMGPVEAQSLNEWRSTVLEQVDAAKLPAYLANRLHLRRAEVYAALAYQLSRRGEAQRGAKASERSVEELARVLKAELAEEDKPVYAAAAVRVGASRHAVEPAVERPGSGPVLELAQGQPGETCMRLVDAKEPKAVLSERCTYGLVWPGSVRRSAQGSTVTVAVQMLESWTELWVFHQEGGAWVLDTVAPAATEPVLGYVELAGFSPDGSRVLVAREALVEGRVKSSFQLLKRETLMPEKSAERVEDFGSFQRWSSADWRGRTVAVR</sequence>
<organism evidence="1 3">
    <name type="scientific">Archangium gephyra</name>
    <dbReference type="NCBI Taxonomy" id="48"/>
    <lineage>
        <taxon>Bacteria</taxon>
        <taxon>Pseudomonadati</taxon>
        <taxon>Myxococcota</taxon>
        <taxon>Myxococcia</taxon>
        <taxon>Myxococcales</taxon>
        <taxon>Cystobacterineae</taxon>
        <taxon>Archangiaceae</taxon>
        <taxon>Archangium</taxon>
    </lineage>
</organism>
<evidence type="ECO:0000313" key="2">
    <source>
        <dbReference type="EMBL" id="REG27202.1"/>
    </source>
</evidence>
<proteinExistence type="predicted"/>
<dbReference type="EMBL" id="CP011509">
    <property type="protein sequence ID" value="AKJ06045.1"/>
    <property type="molecule type" value="Genomic_DNA"/>
</dbReference>
<reference evidence="2 4" key="2">
    <citation type="submission" date="2018-08" db="EMBL/GenBank/DDBJ databases">
        <title>Genomic Encyclopedia of Archaeal and Bacterial Type Strains, Phase II (KMG-II): from individual species to whole genera.</title>
        <authorList>
            <person name="Goeker M."/>
        </authorList>
    </citation>
    <scope>NUCLEOTIDE SEQUENCE [LARGE SCALE GENOMIC DNA]</scope>
    <source>
        <strain evidence="2 4">DSM 2261</strain>
    </source>
</reference>
<dbReference type="KEGG" id="age:AA314_07671"/>
<gene>
    <name evidence="1" type="ORF">AA314_07671</name>
    <name evidence="2" type="ORF">ATI61_110209</name>
</gene>
<dbReference type="EMBL" id="QUMU01000010">
    <property type="protein sequence ID" value="REG27202.1"/>
    <property type="molecule type" value="Genomic_DNA"/>
</dbReference>
<keyword evidence="4" id="KW-1185">Reference proteome</keyword>
<evidence type="ECO:0000313" key="3">
    <source>
        <dbReference type="Proteomes" id="UP000035579"/>
    </source>
</evidence>
<dbReference type="Proteomes" id="UP000256345">
    <property type="component" value="Unassembled WGS sequence"/>
</dbReference>
<reference evidence="1 3" key="1">
    <citation type="submission" date="2015-05" db="EMBL/GenBank/DDBJ databases">
        <title>Genome assembly of Archangium gephyra DSM 2261.</title>
        <authorList>
            <person name="Sharma G."/>
            <person name="Subramanian S."/>
        </authorList>
    </citation>
    <scope>NUCLEOTIDE SEQUENCE [LARGE SCALE GENOMIC DNA]</scope>
    <source>
        <strain evidence="1 3">DSM 2261</strain>
    </source>
</reference>
<dbReference type="AlphaFoldDB" id="A0AAC8THP1"/>
<protein>
    <submittedName>
        <fullName evidence="1">Uncharacterized protein</fullName>
    </submittedName>
</protein>
<evidence type="ECO:0000313" key="1">
    <source>
        <dbReference type="EMBL" id="AKJ06045.1"/>
    </source>
</evidence>
<evidence type="ECO:0000313" key="4">
    <source>
        <dbReference type="Proteomes" id="UP000256345"/>
    </source>
</evidence>
<name>A0AAC8THP1_9BACT</name>